<organism evidence="4 5">
    <name type="scientific">Kocuria subflava</name>
    <dbReference type="NCBI Taxonomy" id="1736139"/>
    <lineage>
        <taxon>Bacteria</taxon>
        <taxon>Bacillati</taxon>
        <taxon>Actinomycetota</taxon>
        <taxon>Actinomycetes</taxon>
        <taxon>Micrococcales</taxon>
        <taxon>Micrococcaceae</taxon>
        <taxon>Kocuria</taxon>
    </lineage>
</organism>
<dbReference type="Gene3D" id="3.40.50.300">
    <property type="entry name" value="P-loop containing nucleotide triphosphate hydrolases"/>
    <property type="match status" value="1"/>
</dbReference>
<keyword evidence="1" id="KW-0547">Nucleotide-binding</keyword>
<dbReference type="GO" id="GO:0005524">
    <property type="term" value="F:ATP binding"/>
    <property type="evidence" value="ECO:0007669"/>
    <property type="project" value="UniProtKB-KW"/>
</dbReference>
<reference evidence="4 5" key="1">
    <citation type="submission" date="2020-02" db="EMBL/GenBank/DDBJ databases">
        <authorList>
            <person name="Sun Q."/>
        </authorList>
    </citation>
    <scope>NUCLEOTIDE SEQUENCE [LARGE SCALE GENOMIC DNA]</scope>
    <source>
        <strain evidence="4 5">YIM 13062</strain>
    </source>
</reference>
<dbReference type="InterPro" id="IPR027417">
    <property type="entry name" value="P-loop_NTPase"/>
</dbReference>
<dbReference type="Proteomes" id="UP000521379">
    <property type="component" value="Unassembled WGS sequence"/>
</dbReference>
<dbReference type="SUPFAM" id="SSF52540">
    <property type="entry name" value="P-loop containing nucleoside triphosphate hydrolases"/>
    <property type="match status" value="1"/>
</dbReference>
<comment type="caution">
    <text evidence="4">The sequence shown here is derived from an EMBL/GenBank/DDBJ whole genome shotgun (WGS) entry which is preliminary data.</text>
</comment>
<dbReference type="RefSeq" id="WP_119933547.1">
    <property type="nucleotide sequence ID" value="NZ_JAAVUN010000026.1"/>
</dbReference>
<proteinExistence type="predicted"/>
<evidence type="ECO:0000256" key="1">
    <source>
        <dbReference type="ARBA" id="ARBA00022741"/>
    </source>
</evidence>
<sequence length="488" mass="51352">MNLALTSVGPSADLLAHQIDRLHGPVTLVRRASDLVEVLAVVRSGLARAVVVAEGAEQFGAEAMEALEQARALVAVLEGHDDDRLVELGAVFLPADADAREAAEILMEEGQRAQSQPLRQRPPSVSLESTVEQWAQEETAGGSSDAAPLRPELSEPESRNGWAADLHVDDPAEDSGQGITEILGASGVVVVWGPHGSPGRSTVAVNMAAEIAALGHAVTLVDLDTWGPSVAHVLGLLDETAGVALACRAADRNRLDVPALDRAAVRVDLGGAHLDVLTGLTRSERWPELRGGSVAKLLNACRRMRGGAGKSELPVVVVDVGFSVEEDEELSFDTQAPRRNAATLVALEEADLVVAVAASDVVGLPRAAKSLPVVLERTQAPVMVVANKVRKAAAGRSPRAGIREAWEAMGAPVPISDYISFDPTTVDRAVLDGSVLRECAGGSAIRGEVKAVAENVLRRLSGAEVAAAEEEMVRETSFGRRMSAWLRR</sequence>
<evidence type="ECO:0000313" key="4">
    <source>
        <dbReference type="EMBL" id="NKE10468.1"/>
    </source>
</evidence>
<evidence type="ECO:0000313" key="5">
    <source>
        <dbReference type="Proteomes" id="UP000521379"/>
    </source>
</evidence>
<feature type="region of interest" description="Disordered" evidence="3">
    <location>
        <begin position="109"/>
        <end position="160"/>
    </location>
</feature>
<dbReference type="InterPro" id="IPR033756">
    <property type="entry name" value="YlxH/NBP35"/>
</dbReference>
<dbReference type="Pfam" id="PF10609">
    <property type="entry name" value="ParA"/>
    <property type="match status" value="1"/>
</dbReference>
<dbReference type="EMBL" id="JAAVUN010000026">
    <property type="protein sequence ID" value="NKE10468.1"/>
    <property type="molecule type" value="Genomic_DNA"/>
</dbReference>
<keyword evidence="5" id="KW-1185">Reference proteome</keyword>
<accession>A0A846TMN0</accession>
<protein>
    <submittedName>
        <fullName evidence="4">P-loop NTPase</fullName>
    </submittedName>
</protein>
<gene>
    <name evidence="4" type="ORF">GTW58_11115</name>
</gene>
<evidence type="ECO:0000256" key="3">
    <source>
        <dbReference type="SAM" id="MobiDB-lite"/>
    </source>
</evidence>
<evidence type="ECO:0000256" key="2">
    <source>
        <dbReference type="ARBA" id="ARBA00022840"/>
    </source>
</evidence>
<dbReference type="AlphaFoldDB" id="A0A846TMN0"/>
<name>A0A846TMN0_9MICC</name>
<keyword evidence="2" id="KW-0067">ATP-binding</keyword>